<feature type="transmembrane region" description="Helical" evidence="8">
    <location>
        <begin position="85"/>
        <end position="103"/>
    </location>
</feature>
<dbReference type="eggNOG" id="COG1807">
    <property type="taxonomic scope" value="Bacteria"/>
</dbReference>
<keyword evidence="4 10" id="KW-0808">Transferase</keyword>
<reference evidence="10 12" key="1">
    <citation type="journal article" date="2014" name="BMC Genomics">
        <title>The genome of the intracellular bacterium of the coastal bivalve, Solemya velum: a blueprint for thriving in and out of symbiosis.</title>
        <authorList>
            <person name="Dmytrenko O."/>
            <person name="Russell S.L."/>
            <person name="Loo W.T."/>
            <person name="Fontanez K.M."/>
            <person name="Liao L."/>
            <person name="Roeselers G."/>
            <person name="Sharma R."/>
            <person name="Stewart F.J."/>
            <person name="Newton I.L."/>
            <person name="Woyke T."/>
            <person name="Wu D."/>
            <person name="Lang J.M."/>
            <person name="Eisen J.A."/>
            <person name="Cavanaugh C.M."/>
        </authorList>
    </citation>
    <scope>NUCLEOTIDE SEQUENCE [LARGE SCALE GENOMIC DNA]</scope>
    <source>
        <strain evidence="10 12">WH</strain>
    </source>
</reference>
<feature type="transmembrane region" description="Helical" evidence="8">
    <location>
        <begin position="210"/>
        <end position="230"/>
    </location>
</feature>
<dbReference type="Pfam" id="PF13231">
    <property type="entry name" value="PMT_2"/>
    <property type="match status" value="1"/>
</dbReference>
<evidence type="ECO:0000313" key="12">
    <source>
        <dbReference type="Proteomes" id="UP000030856"/>
    </source>
</evidence>
<gene>
    <name evidence="11" type="ORF">BOV88_10500</name>
    <name evidence="10" type="ORF">JV46_06970</name>
</gene>
<keyword evidence="5 8" id="KW-0812">Transmembrane</keyword>
<dbReference type="GO" id="GO:0010041">
    <property type="term" value="P:response to iron(III) ion"/>
    <property type="evidence" value="ECO:0007669"/>
    <property type="project" value="TreeGrafter"/>
</dbReference>
<evidence type="ECO:0000313" key="10">
    <source>
        <dbReference type="EMBL" id="KHF25381.1"/>
    </source>
</evidence>
<feature type="transmembrane region" description="Helical" evidence="8">
    <location>
        <begin position="307"/>
        <end position="325"/>
    </location>
</feature>
<dbReference type="InterPro" id="IPR038731">
    <property type="entry name" value="RgtA/B/C-like"/>
</dbReference>
<dbReference type="EMBL" id="JRAA01000002">
    <property type="protein sequence ID" value="KHF25381.1"/>
    <property type="molecule type" value="Genomic_DNA"/>
</dbReference>
<dbReference type="STRING" id="2340.JV46_06970"/>
<evidence type="ECO:0000256" key="1">
    <source>
        <dbReference type="ARBA" id="ARBA00004651"/>
    </source>
</evidence>
<keyword evidence="6 8" id="KW-1133">Transmembrane helix</keyword>
<keyword evidence="7 8" id="KW-0472">Membrane</keyword>
<dbReference type="RefSeq" id="WP_043117612.1">
    <property type="nucleotide sequence ID" value="NZ_JRAA01000002.1"/>
</dbReference>
<keyword evidence="12" id="KW-1185">Reference proteome</keyword>
<keyword evidence="2" id="KW-1003">Cell membrane</keyword>
<dbReference type="OrthoDB" id="9775035at2"/>
<name>A0A0B0HD85_SOVGS</name>
<protein>
    <submittedName>
        <fullName evidence="10">4-amino-4-deoxy-L-arabinose transferase-like protein</fullName>
    </submittedName>
</protein>
<feature type="transmembrane region" description="Helical" evidence="8">
    <location>
        <begin position="266"/>
        <end position="286"/>
    </location>
</feature>
<dbReference type="PATRIC" id="fig|2340.3.peg.2000"/>
<feature type="transmembrane region" description="Helical" evidence="8">
    <location>
        <begin position="359"/>
        <end position="378"/>
    </location>
</feature>
<feature type="transmembrane region" description="Helical" evidence="8">
    <location>
        <begin position="139"/>
        <end position="156"/>
    </location>
</feature>
<reference evidence="11 13" key="2">
    <citation type="submission" date="2016-11" db="EMBL/GenBank/DDBJ databases">
        <title>Mixed transmission modes and dynamic genome evolution in an obligate animal-bacterial symbiosis.</title>
        <authorList>
            <person name="Russell S.L."/>
            <person name="Corbett-Detig R.B."/>
            <person name="Cavanaugh C.M."/>
        </authorList>
    </citation>
    <scope>NUCLEOTIDE SEQUENCE [LARGE SCALE GENOMIC DNA]</scope>
    <source>
        <strain evidence="11">MA-KB16</strain>
    </source>
</reference>
<evidence type="ECO:0000256" key="6">
    <source>
        <dbReference type="ARBA" id="ARBA00022989"/>
    </source>
</evidence>
<dbReference type="Proteomes" id="UP000190962">
    <property type="component" value="Unassembled WGS sequence"/>
</dbReference>
<evidence type="ECO:0000256" key="3">
    <source>
        <dbReference type="ARBA" id="ARBA00022676"/>
    </source>
</evidence>
<comment type="subcellular location">
    <subcellularLocation>
        <location evidence="1">Cell membrane</location>
        <topology evidence="1">Multi-pass membrane protein</topology>
    </subcellularLocation>
</comment>
<dbReference type="GO" id="GO:0009103">
    <property type="term" value="P:lipopolysaccharide biosynthetic process"/>
    <property type="evidence" value="ECO:0007669"/>
    <property type="project" value="TreeGrafter"/>
</dbReference>
<evidence type="ECO:0000256" key="5">
    <source>
        <dbReference type="ARBA" id="ARBA00022692"/>
    </source>
</evidence>
<dbReference type="EMBL" id="MPNX01000017">
    <property type="protein sequence ID" value="OOY34307.1"/>
    <property type="molecule type" value="Genomic_DNA"/>
</dbReference>
<evidence type="ECO:0000313" key="13">
    <source>
        <dbReference type="Proteomes" id="UP000190962"/>
    </source>
</evidence>
<accession>A0A0B0HD85</accession>
<evidence type="ECO:0000259" key="9">
    <source>
        <dbReference type="Pfam" id="PF13231"/>
    </source>
</evidence>
<feature type="domain" description="Glycosyltransferase RgtA/B/C/D-like" evidence="9">
    <location>
        <begin position="65"/>
        <end position="224"/>
    </location>
</feature>
<keyword evidence="3" id="KW-0328">Glycosyltransferase</keyword>
<dbReference type="GO" id="GO:0016763">
    <property type="term" value="F:pentosyltransferase activity"/>
    <property type="evidence" value="ECO:0007669"/>
    <property type="project" value="TreeGrafter"/>
</dbReference>
<proteinExistence type="predicted"/>
<feature type="transmembrane region" description="Helical" evidence="8">
    <location>
        <begin position="187"/>
        <end position="205"/>
    </location>
</feature>
<comment type="caution">
    <text evidence="10">The sequence shown here is derived from an EMBL/GenBank/DDBJ whole genome shotgun (WGS) entry which is preliminary data.</text>
</comment>
<evidence type="ECO:0000313" key="11">
    <source>
        <dbReference type="EMBL" id="OOY34307.1"/>
    </source>
</evidence>
<dbReference type="Proteomes" id="UP000030856">
    <property type="component" value="Unassembled WGS sequence"/>
</dbReference>
<dbReference type="AlphaFoldDB" id="A0A0B0HD85"/>
<evidence type="ECO:0000256" key="7">
    <source>
        <dbReference type="ARBA" id="ARBA00023136"/>
    </source>
</evidence>
<dbReference type="PANTHER" id="PTHR33908">
    <property type="entry name" value="MANNOSYLTRANSFERASE YKCB-RELATED"/>
    <property type="match status" value="1"/>
</dbReference>
<dbReference type="InterPro" id="IPR050297">
    <property type="entry name" value="LipidA_mod_glycosyltrf_83"/>
</dbReference>
<evidence type="ECO:0000256" key="4">
    <source>
        <dbReference type="ARBA" id="ARBA00022679"/>
    </source>
</evidence>
<dbReference type="GeneID" id="86992293"/>
<sequence>MMPASRGKALLLALLVLIVYTLLFQDLRGLWESSEGRYVNVAIEMLRFDDWLHPMTHHEHPHWTKPPLTYWAIAASIDTLGRSEFVMRLPGMFGFILTTLFVWQLGRLFHPQRPWLPALIYASFMFPASASNFITTDSLLAAAVTASFTGFCYAIWGKTGSFGARYGALFGWFAAGLGYLIKGPAVALPLFALLLFYIFQHRAFVGVRLYWIPGLILSALVASSWFLMLAGENPSLFFDFIYNEVLVRATSDKHQRNAEWYGGLRTYLPVLLIGTLPWWVYVWRGFKKPLMAWYRSFRGGADRIDEKQKFLLLWFLFPMTVFMLVKSRLPFYILPLFVPLALLAASEAEALFSKRRWYLVPMAGVAFVLVFRLVLGVADHFKDVSIDSRMLARQLEQIWPAKLDEVVFVSHEAQQGLSFYMDAEVEQLAMNEADVDEAQQQTVADELLNEGDNEDRLWIVRRKNAEAFEAVVKETGYEAGSLGEARGRKPYRVYRVDMAPGAR</sequence>
<evidence type="ECO:0000256" key="2">
    <source>
        <dbReference type="ARBA" id="ARBA00022475"/>
    </source>
</evidence>
<dbReference type="PANTHER" id="PTHR33908:SF3">
    <property type="entry name" value="UNDECAPRENYL PHOSPHATE-ALPHA-4-AMINO-4-DEOXY-L-ARABINOSE ARABINOSYL TRANSFERASE"/>
    <property type="match status" value="1"/>
</dbReference>
<evidence type="ECO:0000256" key="8">
    <source>
        <dbReference type="SAM" id="Phobius"/>
    </source>
</evidence>
<dbReference type="GO" id="GO:0005886">
    <property type="term" value="C:plasma membrane"/>
    <property type="evidence" value="ECO:0007669"/>
    <property type="project" value="UniProtKB-SubCell"/>
</dbReference>
<organism evidence="10 12">
    <name type="scientific">Solemya velum gill symbiont</name>
    <dbReference type="NCBI Taxonomy" id="2340"/>
    <lineage>
        <taxon>Bacteria</taxon>
        <taxon>Pseudomonadati</taxon>
        <taxon>Pseudomonadota</taxon>
        <taxon>Gammaproteobacteria</taxon>
        <taxon>sulfur-oxidizing symbionts</taxon>
    </lineage>
</organism>